<sequence>MTSAKQFATATFIGLSSLCAAGAVSAQSSLTITPMAEGLEAPWGIAPMPGGGLLVTEKAGRLIYQKDGARHEVSGLPEVAVVGQGGLLDITLAEDFAQSRLLFLTYAKPQEGGGAGTALASARLSEDARSLETLTELFAMKPGSNGGQHFGSRVVEAPDGTLLVTIGERGDRPAAQDRSTHNGSIIRVNRDGSIPDDNPFLDMPDVLPEIWSYGHRNPQGAGLDLEGRLWVSEHGAKGGDEVNRITKGANYGWPVISYGEHYSGAKIGEGSEKEGMEQPEFYWEPSIAPAGLMVYYGAQFPEWKGDIFVGSLKFDYIARLSGDPLEEVQQIKTEETARVRDVVEGPEGGIWFISETKGTVYRITP</sequence>
<organism evidence="3 4">
    <name type="scientific">Sulfitobacter dubius</name>
    <dbReference type="NCBI Taxonomy" id="218673"/>
    <lineage>
        <taxon>Bacteria</taxon>
        <taxon>Pseudomonadati</taxon>
        <taxon>Pseudomonadota</taxon>
        <taxon>Alphaproteobacteria</taxon>
        <taxon>Rhodobacterales</taxon>
        <taxon>Roseobacteraceae</taxon>
        <taxon>Sulfitobacter</taxon>
    </lineage>
</organism>
<dbReference type="Proteomes" id="UP000831019">
    <property type="component" value="Chromosome"/>
</dbReference>
<dbReference type="Gene3D" id="2.120.10.30">
    <property type="entry name" value="TolB, C-terminal domain"/>
    <property type="match status" value="1"/>
</dbReference>
<feature type="signal peptide" evidence="1">
    <location>
        <begin position="1"/>
        <end position="26"/>
    </location>
</feature>
<dbReference type="EMBL" id="CP085144">
    <property type="protein sequence ID" value="UOA14843.1"/>
    <property type="molecule type" value="Genomic_DNA"/>
</dbReference>
<keyword evidence="4" id="KW-1185">Reference proteome</keyword>
<accession>A0ABY3ZQ24</accession>
<dbReference type="InterPro" id="IPR011042">
    <property type="entry name" value="6-blade_b-propeller_TolB-like"/>
</dbReference>
<evidence type="ECO:0000259" key="2">
    <source>
        <dbReference type="Pfam" id="PF07995"/>
    </source>
</evidence>
<dbReference type="SUPFAM" id="SSF50952">
    <property type="entry name" value="Soluble quinoprotein glucose dehydrogenase"/>
    <property type="match status" value="1"/>
</dbReference>
<dbReference type="Pfam" id="PF07995">
    <property type="entry name" value="GSDH"/>
    <property type="match status" value="1"/>
</dbReference>
<keyword evidence="1" id="KW-0732">Signal</keyword>
<dbReference type="PANTHER" id="PTHR19328:SF75">
    <property type="entry name" value="ALDOSE SUGAR DEHYDROGENASE YLII"/>
    <property type="match status" value="1"/>
</dbReference>
<evidence type="ECO:0000313" key="4">
    <source>
        <dbReference type="Proteomes" id="UP000831019"/>
    </source>
</evidence>
<protein>
    <submittedName>
        <fullName evidence="3">Aldose sugar dehydrogenase YliI</fullName>
        <ecNumber evidence="3">1.1.5.-</ecNumber>
    </submittedName>
</protein>
<feature type="domain" description="Glucose/Sorbosone dehydrogenase" evidence="2">
    <location>
        <begin position="39"/>
        <end position="361"/>
    </location>
</feature>
<dbReference type="PANTHER" id="PTHR19328">
    <property type="entry name" value="HEDGEHOG-INTERACTING PROTEIN"/>
    <property type="match status" value="1"/>
</dbReference>
<evidence type="ECO:0000313" key="3">
    <source>
        <dbReference type="EMBL" id="UOA14843.1"/>
    </source>
</evidence>
<reference evidence="4" key="1">
    <citation type="journal article" date="2022" name="Microorganisms">
        <title>Beyond the ABCs#Discovery of Three New Plasmid Types in Rhodobacterales (RepQ, RepY, RepW).</title>
        <authorList>
            <person name="Freese H.M."/>
            <person name="Ringel V."/>
            <person name="Overmann J."/>
            <person name="Petersen J."/>
        </authorList>
    </citation>
    <scope>NUCLEOTIDE SEQUENCE [LARGE SCALE GENOMIC DNA]</scope>
    <source>
        <strain evidence="4">DSM 109990</strain>
    </source>
</reference>
<evidence type="ECO:0000256" key="1">
    <source>
        <dbReference type="SAM" id="SignalP"/>
    </source>
</evidence>
<dbReference type="RefSeq" id="WP_243260503.1">
    <property type="nucleotide sequence ID" value="NZ_CP085144.1"/>
</dbReference>
<dbReference type="GO" id="GO:0016491">
    <property type="term" value="F:oxidoreductase activity"/>
    <property type="evidence" value="ECO:0007669"/>
    <property type="project" value="UniProtKB-KW"/>
</dbReference>
<dbReference type="EC" id="1.1.5.-" evidence="3"/>
<name>A0ABY3ZQ24_9RHOB</name>
<dbReference type="InterPro" id="IPR011041">
    <property type="entry name" value="Quinoprot_gluc/sorb_DH_b-prop"/>
</dbReference>
<keyword evidence="3" id="KW-0560">Oxidoreductase</keyword>
<gene>
    <name evidence="3" type="primary">yliI</name>
    <name evidence="3" type="ORF">DSM109990_01654</name>
</gene>
<dbReference type="InterPro" id="IPR012938">
    <property type="entry name" value="Glc/Sorbosone_DH"/>
</dbReference>
<feature type="chain" id="PRO_5047468858" evidence="1">
    <location>
        <begin position="27"/>
        <end position="365"/>
    </location>
</feature>
<proteinExistence type="predicted"/>